<evidence type="ECO:0000313" key="4">
    <source>
        <dbReference type="Proteomes" id="UP000324800"/>
    </source>
</evidence>
<accession>A0A5J4VRT0</accession>
<feature type="non-terminal residue" evidence="3">
    <location>
        <position position="333"/>
    </location>
</feature>
<sequence>MGAQESKMSQVERGQYLLVRPQGLDEYGKVFLAYRVGSAVEMMAKILKVERLNEIEQGAEYAQKLQDIPKTLAVNQNKTINSLQIEMSHIDVIPNLYQFLPELRTLTASRNNFRKFQITLGRLKQLEKLDLGSNQLDSFPHIELPKLNELILRSNKLLSIPHDLGKLFPAIISISLAFNRLVTLPRFENSSLIRIEADQNNIKYINHAIHAPKLKYLFLSCNDIQQFALPPQSNLNSVETVDLRMNSMKFIPRSTFASMPNAQALYLTHNDLTHLPIDIGDLTPHIHDLWIGENCITSIPNSINKMKMLQTLFAAYNNITFCPPLIGFKSELR</sequence>
<keyword evidence="2" id="KW-0677">Repeat</keyword>
<dbReference type="InterPro" id="IPR001611">
    <property type="entry name" value="Leu-rich_rpt"/>
</dbReference>
<evidence type="ECO:0000256" key="1">
    <source>
        <dbReference type="ARBA" id="ARBA00022614"/>
    </source>
</evidence>
<gene>
    <name evidence="3" type="ORF">EZS28_019197</name>
</gene>
<dbReference type="OrthoDB" id="1394818at2759"/>
<dbReference type="InterPro" id="IPR032675">
    <property type="entry name" value="LRR_dom_sf"/>
</dbReference>
<dbReference type="EMBL" id="SNRW01005341">
    <property type="protein sequence ID" value="KAA6385275.1"/>
    <property type="molecule type" value="Genomic_DNA"/>
</dbReference>
<proteinExistence type="predicted"/>
<dbReference type="PROSITE" id="PS51450">
    <property type="entry name" value="LRR"/>
    <property type="match status" value="1"/>
</dbReference>
<dbReference type="GO" id="GO:0005737">
    <property type="term" value="C:cytoplasm"/>
    <property type="evidence" value="ECO:0007669"/>
    <property type="project" value="TreeGrafter"/>
</dbReference>
<dbReference type="PANTHER" id="PTHR48051:SF54">
    <property type="entry name" value="LEUCINE-RICH REPEAT-CONTAINING PROTEIN"/>
    <property type="match status" value="1"/>
</dbReference>
<dbReference type="InterPro" id="IPR050216">
    <property type="entry name" value="LRR_domain-containing"/>
</dbReference>
<keyword evidence="1" id="KW-0433">Leucine-rich repeat</keyword>
<dbReference type="Gene3D" id="3.80.10.10">
    <property type="entry name" value="Ribonuclease Inhibitor"/>
    <property type="match status" value="2"/>
</dbReference>
<comment type="caution">
    <text evidence="3">The sequence shown here is derived from an EMBL/GenBank/DDBJ whole genome shotgun (WGS) entry which is preliminary data.</text>
</comment>
<protein>
    <submittedName>
        <fullName evidence="3">Putative Leucine-rich repeat protein SHOC-2</fullName>
    </submittedName>
</protein>
<dbReference type="AlphaFoldDB" id="A0A5J4VRT0"/>
<dbReference type="Pfam" id="PF13855">
    <property type="entry name" value="LRR_8"/>
    <property type="match status" value="1"/>
</dbReference>
<evidence type="ECO:0000256" key="2">
    <source>
        <dbReference type="ARBA" id="ARBA00022737"/>
    </source>
</evidence>
<name>A0A5J4VRT0_9EUKA</name>
<reference evidence="3 4" key="1">
    <citation type="submission" date="2019-03" db="EMBL/GenBank/DDBJ databases">
        <title>Single cell metagenomics reveals metabolic interactions within the superorganism composed of flagellate Streblomastix strix and complex community of Bacteroidetes bacteria on its surface.</title>
        <authorList>
            <person name="Treitli S.C."/>
            <person name="Kolisko M."/>
            <person name="Husnik F."/>
            <person name="Keeling P."/>
            <person name="Hampl V."/>
        </authorList>
    </citation>
    <scope>NUCLEOTIDE SEQUENCE [LARGE SCALE GENOMIC DNA]</scope>
    <source>
        <strain evidence="3">ST1C</strain>
    </source>
</reference>
<dbReference type="Proteomes" id="UP000324800">
    <property type="component" value="Unassembled WGS sequence"/>
</dbReference>
<dbReference type="InterPro" id="IPR003591">
    <property type="entry name" value="Leu-rich_rpt_typical-subtyp"/>
</dbReference>
<organism evidence="3 4">
    <name type="scientific">Streblomastix strix</name>
    <dbReference type="NCBI Taxonomy" id="222440"/>
    <lineage>
        <taxon>Eukaryota</taxon>
        <taxon>Metamonada</taxon>
        <taxon>Preaxostyla</taxon>
        <taxon>Oxymonadida</taxon>
        <taxon>Streblomastigidae</taxon>
        <taxon>Streblomastix</taxon>
    </lineage>
</organism>
<dbReference type="PANTHER" id="PTHR48051">
    <property type="match status" value="1"/>
</dbReference>
<dbReference type="SUPFAM" id="SSF52058">
    <property type="entry name" value="L domain-like"/>
    <property type="match status" value="1"/>
</dbReference>
<dbReference type="SMART" id="SM00369">
    <property type="entry name" value="LRR_TYP"/>
    <property type="match status" value="5"/>
</dbReference>
<evidence type="ECO:0000313" key="3">
    <source>
        <dbReference type="EMBL" id="KAA6385275.1"/>
    </source>
</evidence>